<dbReference type="eggNOG" id="ENOG5032R7P">
    <property type="taxonomic scope" value="Bacteria"/>
</dbReference>
<reference evidence="2 3" key="1">
    <citation type="submission" date="2011-11" db="EMBL/GenBank/DDBJ databases">
        <title>The Noncontiguous Finished genome of Desulfosporosinus youngiae DSM 17734.</title>
        <authorList>
            <consortium name="US DOE Joint Genome Institute (JGI-PGF)"/>
            <person name="Lucas S."/>
            <person name="Han J."/>
            <person name="Lapidus A."/>
            <person name="Cheng J.-F."/>
            <person name="Goodwin L."/>
            <person name="Pitluck S."/>
            <person name="Peters L."/>
            <person name="Ovchinnikova G."/>
            <person name="Lu M."/>
            <person name="Land M.L."/>
            <person name="Hauser L."/>
            <person name="Pester M."/>
            <person name="Spring S."/>
            <person name="Ollivier B."/>
            <person name="Rattei T."/>
            <person name="Klenk H.-P."/>
            <person name="Wagner M."/>
            <person name="Loy A."/>
            <person name="Woyke T.J."/>
        </authorList>
    </citation>
    <scope>NUCLEOTIDE SEQUENCE [LARGE SCALE GENOMIC DNA]</scope>
    <source>
        <strain evidence="2 3">DSM 17734</strain>
    </source>
</reference>
<name>H5XU66_9FIRM</name>
<dbReference type="EMBL" id="CM001441">
    <property type="protein sequence ID" value="EHQ89162.1"/>
    <property type="molecule type" value="Genomic_DNA"/>
</dbReference>
<dbReference type="AlphaFoldDB" id="H5XU66"/>
<evidence type="ECO:0000256" key="1">
    <source>
        <dbReference type="SAM" id="MobiDB-lite"/>
    </source>
</evidence>
<evidence type="ECO:0000313" key="2">
    <source>
        <dbReference type="EMBL" id="EHQ89162.1"/>
    </source>
</evidence>
<feature type="region of interest" description="Disordered" evidence="1">
    <location>
        <begin position="39"/>
        <end position="59"/>
    </location>
</feature>
<evidence type="ECO:0008006" key="4">
    <source>
        <dbReference type="Google" id="ProtNLM"/>
    </source>
</evidence>
<dbReference type="Proteomes" id="UP000005104">
    <property type="component" value="Chromosome"/>
</dbReference>
<dbReference type="HOGENOM" id="CLU_857207_0_0_9"/>
<gene>
    <name evidence="2" type="ORF">DesyoDRAFT_2067</name>
</gene>
<feature type="compositionally biased region" description="Polar residues" evidence="1">
    <location>
        <begin position="39"/>
        <end position="53"/>
    </location>
</feature>
<dbReference type="STRING" id="768710.DesyoDRAFT_2067"/>
<keyword evidence="3" id="KW-1185">Reference proteome</keyword>
<accession>H5XU66</accession>
<organism evidence="2 3">
    <name type="scientific">Desulfosporosinus youngiae DSM 17734</name>
    <dbReference type="NCBI Taxonomy" id="768710"/>
    <lineage>
        <taxon>Bacteria</taxon>
        <taxon>Bacillati</taxon>
        <taxon>Bacillota</taxon>
        <taxon>Clostridia</taxon>
        <taxon>Eubacteriales</taxon>
        <taxon>Desulfitobacteriaceae</taxon>
        <taxon>Desulfosporosinus</taxon>
    </lineage>
</organism>
<evidence type="ECO:0000313" key="3">
    <source>
        <dbReference type="Proteomes" id="UP000005104"/>
    </source>
</evidence>
<proteinExistence type="predicted"/>
<protein>
    <recommendedName>
        <fullName evidence="4">FG-GAP repeat protein</fullName>
    </recommendedName>
</protein>
<sequence>MIIVVMIIFTAGIIVVFNYHRIVETDANLNTLDGISSTPNENNSFADNTSSGGSPAVSERNVAHTTHEYSQDFIPGSKFSLDDPKIGKTRYVYDSTRIDADGDGAADDVLLVGSAAFGNQTRNLAVVVRDGVTGKFASFLLPEDFGVMLPRLTTGSFTAAKKNEILVSVETGGSGGIVLYALMAYENKKVVSVVSQAELNKGLDLKVVCLPGFEMKIIDKNTGVNSSVDFHDGEAAQLYIGMGVYNKAGVFLKDQAYVDDEVMDDVFVSLNPADDDGDGIQELHGKQRISFITHANTVAWAESVWSVKGGRLRLVSEKIEAYKP</sequence>